<dbReference type="InterPro" id="IPR045570">
    <property type="entry name" value="Metalloprtase-TldD/E_cen_dom"/>
</dbReference>
<dbReference type="InParanoid" id="B8DZX5"/>
<name>B8DZX5_DICTD</name>
<dbReference type="GO" id="GO:0016485">
    <property type="term" value="P:protein processing"/>
    <property type="evidence" value="ECO:0000318"/>
    <property type="project" value="GO_Central"/>
</dbReference>
<dbReference type="OrthoDB" id="9803213at2"/>
<feature type="domain" description="Metalloprotease TldD/E central" evidence="4">
    <location>
        <begin position="105"/>
        <end position="210"/>
    </location>
</feature>
<evidence type="ECO:0000256" key="1">
    <source>
        <dbReference type="ARBA" id="ARBA00005836"/>
    </source>
</evidence>
<dbReference type="InterPro" id="IPR002510">
    <property type="entry name" value="Metalloprtase-TldD/E_N"/>
</dbReference>
<keyword evidence="6" id="KW-1185">Reference proteome</keyword>
<organism evidence="5 6">
    <name type="scientific">Dictyoglomus turgidum (strain DSM 6724 / Z-1310)</name>
    <dbReference type="NCBI Taxonomy" id="515635"/>
    <lineage>
        <taxon>Bacteria</taxon>
        <taxon>Pseudomonadati</taxon>
        <taxon>Dictyoglomota</taxon>
        <taxon>Dictyoglomia</taxon>
        <taxon>Dictyoglomales</taxon>
        <taxon>Dictyoglomaceae</taxon>
        <taxon>Dictyoglomus</taxon>
    </lineage>
</organism>
<dbReference type="HOGENOM" id="CLU_026425_0_0_0"/>
<dbReference type="GO" id="GO:0005829">
    <property type="term" value="C:cytosol"/>
    <property type="evidence" value="ECO:0000318"/>
    <property type="project" value="GO_Central"/>
</dbReference>
<evidence type="ECO:0000313" key="5">
    <source>
        <dbReference type="EMBL" id="ACK42058.1"/>
    </source>
</evidence>
<dbReference type="Proteomes" id="UP000007719">
    <property type="component" value="Chromosome"/>
</dbReference>
<dbReference type="AlphaFoldDB" id="B8DZX5"/>
<evidence type="ECO:0000259" key="3">
    <source>
        <dbReference type="Pfam" id="PF19289"/>
    </source>
</evidence>
<evidence type="ECO:0000259" key="2">
    <source>
        <dbReference type="Pfam" id="PF01523"/>
    </source>
</evidence>
<dbReference type="PATRIC" id="fig|515635.4.peg.813"/>
<dbReference type="GO" id="GO:1905368">
    <property type="term" value="C:peptidase complex"/>
    <property type="evidence" value="ECO:0000318"/>
    <property type="project" value="GO_Central"/>
</dbReference>
<dbReference type="PANTHER" id="PTHR43421:SF1">
    <property type="entry name" value="METALLOPROTEASE PMBA"/>
    <property type="match status" value="1"/>
</dbReference>
<dbReference type="eggNOG" id="COG0312">
    <property type="taxonomic scope" value="Bacteria"/>
</dbReference>
<dbReference type="EMBL" id="CP001251">
    <property type="protein sequence ID" value="ACK42058.1"/>
    <property type="molecule type" value="Genomic_DNA"/>
</dbReference>
<dbReference type="InterPro" id="IPR045569">
    <property type="entry name" value="Metalloprtase-TldD/E_C"/>
</dbReference>
<dbReference type="InterPro" id="IPR047657">
    <property type="entry name" value="PmbA"/>
</dbReference>
<sequence length="437" mass="49734">MNVGYLFGFIESLKKQKIDCEVFFQEKEKSTLIISRQEVENYQTSKEYGIGVRVIKEGKHGFAYTTNLEELNEIIQKAIEVSQIMEEDRNWQFSKELILKDTKCYPEEPSLQEKISRLLELEREIYSKDKRIKTVRNVVWEKTHENNKILSTTGLFLEYNQQYQYVYTEVGASDGINERSGFDFDVARSWQELELDKLVDKVVWQATSLLGASPKRTQSVDIILPMERAGEFLELISELFSADNVQKGKSILKGFLGERVASSVLNIIEDPFCGEALVPRAFDDEGMKTCRKYFVRNGILENYAYNIYTANKEGKISTGNGVRGSFKALPQVGYFNLYIEPGEKSERELIESVRNGVYVISLMGLHLADTISGDFSLGIEGLWIRNGEFLDPVAEMTISGNLKDFLKNISGIGNKLNFKGNINSPMLKLEDIILAGK</sequence>
<dbReference type="Gene3D" id="3.30.2290.10">
    <property type="entry name" value="PmbA/TldD superfamily"/>
    <property type="match status" value="1"/>
</dbReference>
<feature type="domain" description="Metalloprotease TldD/E N-terminal" evidence="2">
    <location>
        <begin position="20"/>
        <end position="81"/>
    </location>
</feature>
<dbReference type="Pfam" id="PF01523">
    <property type="entry name" value="PmbA_TldD_1st"/>
    <property type="match status" value="1"/>
</dbReference>
<reference evidence="6" key="1">
    <citation type="journal article" date="2016" name="Front. Microbiol.">
        <title>The complete genome sequence of hyperthermophile Dictyoglomus turgidum DSM 6724 reveals a specialized carbohydrate fermentor.</title>
        <authorList>
            <person name="Brumm P.J."/>
            <person name="Gowda K."/>
            <person name="Robb F.T."/>
            <person name="Mead D.A."/>
        </authorList>
    </citation>
    <scope>NUCLEOTIDE SEQUENCE [LARGE SCALE GENOMIC DNA]</scope>
    <source>
        <strain evidence="6">DSM 6724 / Z-1310</strain>
    </source>
</reference>
<dbReference type="InterPro" id="IPR035068">
    <property type="entry name" value="TldD/PmbA_N"/>
</dbReference>
<comment type="similarity">
    <text evidence="1">Belongs to the peptidase U62 family.</text>
</comment>
<dbReference type="PANTHER" id="PTHR43421">
    <property type="entry name" value="METALLOPROTEASE PMBA"/>
    <property type="match status" value="1"/>
</dbReference>
<gene>
    <name evidence="5" type="ordered locus">Dtur_0776</name>
</gene>
<dbReference type="STRING" id="515635.Dtur_0776"/>
<protein>
    <submittedName>
        <fullName evidence="5">Peptidase U62 modulator of DNA gyrase</fullName>
    </submittedName>
</protein>
<dbReference type="Pfam" id="PF19289">
    <property type="entry name" value="PmbA_TldD_3rd"/>
    <property type="match status" value="1"/>
</dbReference>
<dbReference type="SUPFAM" id="SSF111283">
    <property type="entry name" value="Putative modulator of DNA gyrase, PmbA/TldD"/>
    <property type="match status" value="1"/>
</dbReference>
<dbReference type="EnsemblBacteria" id="ACK42058">
    <property type="protein sequence ID" value="ACK42058"/>
    <property type="gene ID" value="Dtur_0776"/>
</dbReference>
<dbReference type="RefSeq" id="WP_012583143.1">
    <property type="nucleotide sequence ID" value="NC_011661.1"/>
</dbReference>
<evidence type="ECO:0000313" key="6">
    <source>
        <dbReference type="Proteomes" id="UP000007719"/>
    </source>
</evidence>
<evidence type="ECO:0000259" key="4">
    <source>
        <dbReference type="Pfam" id="PF19290"/>
    </source>
</evidence>
<accession>B8DZX5</accession>
<dbReference type="Pfam" id="PF19290">
    <property type="entry name" value="PmbA_TldD_2nd"/>
    <property type="match status" value="1"/>
</dbReference>
<dbReference type="InterPro" id="IPR036059">
    <property type="entry name" value="TldD/PmbA_sf"/>
</dbReference>
<proteinExistence type="inferred from homology"/>
<dbReference type="GO" id="GO:0008237">
    <property type="term" value="F:metallopeptidase activity"/>
    <property type="evidence" value="ECO:0007669"/>
    <property type="project" value="InterPro"/>
</dbReference>
<dbReference type="KEGG" id="dtu:Dtur_0776"/>
<feature type="domain" description="Metalloprotease TldD/E C-terminal" evidence="3">
    <location>
        <begin position="217"/>
        <end position="435"/>
    </location>
</feature>